<dbReference type="AlphaFoldDB" id="S5AA08"/>
<name>S5AA08_9ALTE</name>
<dbReference type="InterPro" id="IPR009241">
    <property type="entry name" value="HigB-like"/>
</dbReference>
<dbReference type="PATRIC" id="fig|1300253.3.peg.83"/>
<protein>
    <recommendedName>
        <fullName evidence="3">Addiction module toxin RelE</fullName>
    </recommendedName>
</protein>
<dbReference type="KEGG" id="amh:I633_00390"/>
<proteinExistence type="predicted"/>
<organism evidence="1 2">
    <name type="scientific">Alteromonas mediterranea 615</name>
    <dbReference type="NCBI Taxonomy" id="1300253"/>
    <lineage>
        <taxon>Bacteria</taxon>
        <taxon>Pseudomonadati</taxon>
        <taxon>Pseudomonadota</taxon>
        <taxon>Gammaproteobacteria</taxon>
        <taxon>Alteromonadales</taxon>
        <taxon>Alteromonadaceae</taxon>
        <taxon>Alteromonas/Salinimonas group</taxon>
        <taxon>Alteromonas</taxon>
    </lineage>
</organism>
<reference evidence="1 2" key="1">
    <citation type="journal article" date="2013" name="Genome Biol. Evol.">
        <title>Genomic Diversity of "Deep Ecotype" Alteromonas macleodii Isolates: Evidence for Pan-Mediterranean Clonal Frames.</title>
        <authorList>
            <person name="Lopez-Perez M."/>
            <person name="Gonzaga A."/>
            <person name="Rodriguez-Valera F."/>
        </authorList>
    </citation>
    <scope>NUCLEOTIDE SEQUENCE [LARGE SCALE GENOMIC DNA]</scope>
    <source>
        <strain evidence="2">'English Channel 615'</strain>
    </source>
</reference>
<dbReference type="Proteomes" id="UP000014909">
    <property type="component" value="Chromosome"/>
</dbReference>
<sequence length="119" mass="13926">MEWQIVVTDEFEQWFLSLSDLEQVDILAMINVLEIKGPTLGRPYADTLKGSAKIRNLKELRLQHSGKPYRILYAFDPKRSAVLLCGGRKNGKKDKLFYKRMIYWAEKVFARYLKDEGLL</sequence>
<evidence type="ECO:0000313" key="1">
    <source>
        <dbReference type="EMBL" id="AGP76495.1"/>
    </source>
</evidence>
<evidence type="ECO:0008006" key="3">
    <source>
        <dbReference type="Google" id="ProtNLM"/>
    </source>
</evidence>
<dbReference type="HOGENOM" id="CLU_107454_1_1_6"/>
<dbReference type="Pfam" id="PF05973">
    <property type="entry name" value="Gp49"/>
    <property type="match status" value="1"/>
</dbReference>
<gene>
    <name evidence="1" type="ORF">I633_00390</name>
</gene>
<accession>S5AA08</accession>
<evidence type="ECO:0000313" key="2">
    <source>
        <dbReference type="Proteomes" id="UP000014909"/>
    </source>
</evidence>
<dbReference type="EMBL" id="CP004846">
    <property type="protein sequence ID" value="AGP76495.1"/>
    <property type="molecule type" value="Genomic_DNA"/>
</dbReference>
<dbReference type="BioCyc" id="AMAC1300253:G12YX-64-MONOMER"/>